<keyword evidence="3" id="KW-1185">Reference proteome</keyword>
<dbReference type="AlphaFoldDB" id="A0A9D4CRK1"/>
<evidence type="ECO:0000313" key="2">
    <source>
        <dbReference type="EMBL" id="KAH3728901.1"/>
    </source>
</evidence>
<feature type="compositionally biased region" description="Basic and acidic residues" evidence="1">
    <location>
        <begin position="46"/>
        <end position="56"/>
    </location>
</feature>
<feature type="region of interest" description="Disordered" evidence="1">
    <location>
        <begin position="20"/>
        <end position="59"/>
    </location>
</feature>
<evidence type="ECO:0000256" key="1">
    <source>
        <dbReference type="SAM" id="MobiDB-lite"/>
    </source>
</evidence>
<proteinExistence type="predicted"/>
<gene>
    <name evidence="2" type="ORF">DPMN_054864</name>
</gene>
<protein>
    <submittedName>
        <fullName evidence="2">Uncharacterized protein</fullName>
    </submittedName>
</protein>
<reference evidence="2" key="1">
    <citation type="journal article" date="2019" name="bioRxiv">
        <title>The Genome of the Zebra Mussel, Dreissena polymorpha: A Resource for Invasive Species Research.</title>
        <authorList>
            <person name="McCartney M.A."/>
            <person name="Auch B."/>
            <person name="Kono T."/>
            <person name="Mallez S."/>
            <person name="Zhang Y."/>
            <person name="Obille A."/>
            <person name="Becker A."/>
            <person name="Abrahante J.E."/>
            <person name="Garbe J."/>
            <person name="Badalamenti J.P."/>
            <person name="Herman A."/>
            <person name="Mangelson H."/>
            <person name="Liachko I."/>
            <person name="Sullivan S."/>
            <person name="Sone E.D."/>
            <person name="Koren S."/>
            <person name="Silverstein K.A.T."/>
            <person name="Beckman K.B."/>
            <person name="Gohl D.M."/>
        </authorList>
    </citation>
    <scope>NUCLEOTIDE SEQUENCE</scope>
    <source>
        <strain evidence="2">Duluth1</strain>
        <tissue evidence="2">Whole animal</tissue>
    </source>
</reference>
<comment type="caution">
    <text evidence="2">The sequence shown here is derived from an EMBL/GenBank/DDBJ whole genome shotgun (WGS) entry which is preliminary data.</text>
</comment>
<dbReference type="EMBL" id="JAIWYP010000012">
    <property type="protein sequence ID" value="KAH3728901.1"/>
    <property type="molecule type" value="Genomic_DNA"/>
</dbReference>
<dbReference type="Proteomes" id="UP000828390">
    <property type="component" value="Unassembled WGS sequence"/>
</dbReference>
<accession>A0A9D4CRK1</accession>
<organism evidence="2 3">
    <name type="scientific">Dreissena polymorpha</name>
    <name type="common">Zebra mussel</name>
    <name type="synonym">Mytilus polymorpha</name>
    <dbReference type="NCBI Taxonomy" id="45954"/>
    <lineage>
        <taxon>Eukaryota</taxon>
        <taxon>Metazoa</taxon>
        <taxon>Spiralia</taxon>
        <taxon>Lophotrochozoa</taxon>
        <taxon>Mollusca</taxon>
        <taxon>Bivalvia</taxon>
        <taxon>Autobranchia</taxon>
        <taxon>Heteroconchia</taxon>
        <taxon>Euheterodonta</taxon>
        <taxon>Imparidentia</taxon>
        <taxon>Neoheterodontei</taxon>
        <taxon>Myida</taxon>
        <taxon>Dreissenoidea</taxon>
        <taxon>Dreissenidae</taxon>
        <taxon>Dreissena</taxon>
    </lineage>
</organism>
<evidence type="ECO:0000313" key="3">
    <source>
        <dbReference type="Proteomes" id="UP000828390"/>
    </source>
</evidence>
<reference evidence="2" key="2">
    <citation type="submission" date="2020-11" db="EMBL/GenBank/DDBJ databases">
        <authorList>
            <person name="McCartney M.A."/>
            <person name="Auch B."/>
            <person name="Kono T."/>
            <person name="Mallez S."/>
            <person name="Becker A."/>
            <person name="Gohl D.M."/>
            <person name="Silverstein K.A.T."/>
            <person name="Koren S."/>
            <person name="Bechman K.B."/>
            <person name="Herman A."/>
            <person name="Abrahante J.E."/>
            <person name="Garbe J."/>
        </authorList>
    </citation>
    <scope>NUCLEOTIDE SEQUENCE</scope>
    <source>
        <strain evidence="2">Duluth1</strain>
        <tissue evidence="2">Whole animal</tissue>
    </source>
</reference>
<name>A0A9D4CRK1_DREPO</name>
<sequence length="108" mass="12308">MISSNLKILTAFKTVEERKSTLKGQTPYHTMNLPPIPDPEPTSSNIEERRDNDNERGMNISIKLLTKLGEDRMHGMAHVQTCPRDHLAKTCGQIQLLTKFGEDWMKTT</sequence>